<keyword evidence="4" id="KW-0560">Oxidoreductase</keyword>
<keyword evidence="5" id="KW-1185">Reference proteome</keyword>
<accession>A0A1P8WJS9</accession>
<sequence length="452" mass="50017" precursor="true">MTHPSKPGSSRRQFLTTSSAAATALAVAPALSAGAYAGGSDLLKVGLVGCGGRGTGAASQALTADSGVELVAMADAFEDRLMNSRKTLQRKFNKEGEAPRVNVAEDNCFTGFDAYKSVVDMSDVVLLASTPHFRPRHLKAAVEAGKHVFCEKPVAVDAPGVRSVLESVEKARENKTSLVSGLCWRYHPAKQAVFEQIKKGTIGDIVAMQCSYMSTGVWDPRRTREECDSEMEYQLRNWYYYTWLSGDFNVEQHIHSLDKMMWAMGDKPPSTISASGGRQVRTDPKYGNIYDHFNVIYEWENEAEVVTKSGKTKTESSVGVKAFARCRHWKGCETDVSDYITGTKGRADVMKHRIFDLEGNEIWKYDGPNGDMYQIEHDELFASIRGAHPINNGDYMCKSTMMAISGRMAAYTGKKLTWQECMDSQEDLTPKAYEWGDVPVPEVAIPGQTKFV</sequence>
<dbReference type="InterPro" id="IPR050463">
    <property type="entry name" value="Gfo/Idh/MocA_oxidrdct_glycsds"/>
</dbReference>
<dbReference type="OrthoDB" id="253515at2"/>
<evidence type="ECO:0000256" key="1">
    <source>
        <dbReference type="SAM" id="SignalP"/>
    </source>
</evidence>
<dbReference type="InterPro" id="IPR000683">
    <property type="entry name" value="Gfo/Idh/MocA-like_OxRdtase_N"/>
</dbReference>
<evidence type="ECO:0000313" key="4">
    <source>
        <dbReference type="EMBL" id="APZ94315.1"/>
    </source>
</evidence>
<feature type="signal peptide" evidence="1">
    <location>
        <begin position="1"/>
        <end position="37"/>
    </location>
</feature>
<dbReference type="PANTHER" id="PTHR43818">
    <property type="entry name" value="BCDNA.GH03377"/>
    <property type="match status" value="1"/>
</dbReference>
<dbReference type="InterPro" id="IPR036291">
    <property type="entry name" value="NAD(P)-bd_dom_sf"/>
</dbReference>
<feature type="chain" id="PRO_5013111746" evidence="1">
    <location>
        <begin position="38"/>
        <end position="452"/>
    </location>
</feature>
<dbReference type="GO" id="GO:0000166">
    <property type="term" value="F:nucleotide binding"/>
    <property type="evidence" value="ECO:0007669"/>
    <property type="project" value="InterPro"/>
</dbReference>
<proteinExistence type="predicted"/>
<protein>
    <submittedName>
        <fullName evidence="4">Inositol 2-dehydrogenase</fullName>
        <ecNumber evidence="4">1.1.1.18</ecNumber>
    </submittedName>
</protein>
<dbReference type="STRING" id="1891926.Fuma_03941"/>
<dbReference type="InterPro" id="IPR055170">
    <property type="entry name" value="GFO_IDH_MocA-like_dom"/>
</dbReference>
<gene>
    <name evidence="4" type="primary">idhA</name>
    <name evidence="4" type="ORF">Fuma_03941</name>
</gene>
<dbReference type="Pfam" id="PF22725">
    <property type="entry name" value="GFO_IDH_MocA_C3"/>
    <property type="match status" value="1"/>
</dbReference>
<evidence type="ECO:0000313" key="5">
    <source>
        <dbReference type="Proteomes" id="UP000187735"/>
    </source>
</evidence>
<dbReference type="KEGG" id="fmr:Fuma_03941"/>
<keyword evidence="1" id="KW-0732">Signal</keyword>
<dbReference type="Gene3D" id="3.40.50.720">
    <property type="entry name" value="NAD(P)-binding Rossmann-like Domain"/>
    <property type="match status" value="1"/>
</dbReference>
<dbReference type="InterPro" id="IPR006311">
    <property type="entry name" value="TAT_signal"/>
</dbReference>
<dbReference type="SUPFAM" id="SSF51735">
    <property type="entry name" value="NAD(P)-binding Rossmann-fold domains"/>
    <property type="match status" value="1"/>
</dbReference>
<feature type="domain" description="Gfo/Idh/MocA-like oxidoreductase N-terminal" evidence="2">
    <location>
        <begin position="43"/>
        <end position="171"/>
    </location>
</feature>
<feature type="domain" description="GFO/IDH/MocA-like oxidoreductase" evidence="3">
    <location>
        <begin position="192"/>
        <end position="315"/>
    </location>
</feature>
<dbReference type="Proteomes" id="UP000187735">
    <property type="component" value="Chromosome"/>
</dbReference>
<dbReference type="RefSeq" id="WP_077025637.1">
    <property type="nucleotide sequence ID" value="NZ_CP017641.1"/>
</dbReference>
<dbReference type="PANTHER" id="PTHR43818:SF5">
    <property type="entry name" value="OXIDOREDUCTASE FAMILY PROTEIN"/>
    <property type="match status" value="1"/>
</dbReference>
<evidence type="ECO:0000259" key="2">
    <source>
        <dbReference type="Pfam" id="PF01408"/>
    </source>
</evidence>
<dbReference type="GO" id="GO:0050112">
    <property type="term" value="F:inositol 2-dehydrogenase (NAD+) activity"/>
    <property type="evidence" value="ECO:0007669"/>
    <property type="project" value="UniProtKB-EC"/>
</dbReference>
<dbReference type="EMBL" id="CP017641">
    <property type="protein sequence ID" value="APZ94315.1"/>
    <property type="molecule type" value="Genomic_DNA"/>
</dbReference>
<dbReference type="EC" id="1.1.1.18" evidence="4"/>
<name>A0A1P8WJS9_9PLAN</name>
<dbReference type="Gene3D" id="3.30.360.10">
    <property type="entry name" value="Dihydrodipicolinate Reductase, domain 2"/>
    <property type="match status" value="1"/>
</dbReference>
<dbReference type="SUPFAM" id="SSF55347">
    <property type="entry name" value="Glyceraldehyde-3-phosphate dehydrogenase-like, C-terminal domain"/>
    <property type="match status" value="1"/>
</dbReference>
<evidence type="ECO:0000259" key="3">
    <source>
        <dbReference type="Pfam" id="PF22725"/>
    </source>
</evidence>
<dbReference type="Pfam" id="PF01408">
    <property type="entry name" value="GFO_IDH_MocA"/>
    <property type="match status" value="1"/>
</dbReference>
<dbReference type="AlphaFoldDB" id="A0A1P8WJS9"/>
<organism evidence="4 5">
    <name type="scientific">Fuerstiella marisgermanici</name>
    <dbReference type="NCBI Taxonomy" id="1891926"/>
    <lineage>
        <taxon>Bacteria</taxon>
        <taxon>Pseudomonadati</taxon>
        <taxon>Planctomycetota</taxon>
        <taxon>Planctomycetia</taxon>
        <taxon>Planctomycetales</taxon>
        <taxon>Planctomycetaceae</taxon>
        <taxon>Fuerstiella</taxon>
    </lineage>
</organism>
<dbReference type="PROSITE" id="PS51318">
    <property type="entry name" value="TAT"/>
    <property type="match status" value="1"/>
</dbReference>
<reference evidence="4 5" key="1">
    <citation type="journal article" date="2016" name="Front. Microbiol.">
        <title>Fuerstia marisgermanicae gen. nov., sp. nov., an Unusual Member of the Phylum Planctomycetes from the German Wadden Sea.</title>
        <authorList>
            <person name="Kohn T."/>
            <person name="Heuer A."/>
            <person name="Jogler M."/>
            <person name="Vollmers J."/>
            <person name="Boedeker C."/>
            <person name="Bunk B."/>
            <person name="Rast P."/>
            <person name="Borchert D."/>
            <person name="Glockner I."/>
            <person name="Freese H.M."/>
            <person name="Klenk H.P."/>
            <person name="Overmann J."/>
            <person name="Kaster A.K."/>
            <person name="Rohde M."/>
            <person name="Wiegand S."/>
            <person name="Jogler C."/>
        </authorList>
    </citation>
    <scope>NUCLEOTIDE SEQUENCE [LARGE SCALE GENOMIC DNA]</scope>
    <source>
        <strain evidence="4 5">NH11</strain>
    </source>
</reference>